<feature type="repeat" description="ANK" evidence="1">
    <location>
        <begin position="244"/>
        <end position="271"/>
    </location>
</feature>
<reference evidence="2" key="1">
    <citation type="submission" date="2023-03" db="EMBL/GenBank/DDBJ databases">
        <title>Massive genome expansion in bonnet fungi (Mycena s.s.) driven by repeated elements and novel gene families across ecological guilds.</title>
        <authorList>
            <consortium name="Lawrence Berkeley National Laboratory"/>
            <person name="Harder C.B."/>
            <person name="Miyauchi S."/>
            <person name="Viragh M."/>
            <person name="Kuo A."/>
            <person name="Thoen E."/>
            <person name="Andreopoulos B."/>
            <person name="Lu D."/>
            <person name="Skrede I."/>
            <person name="Drula E."/>
            <person name="Henrissat B."/>
            <person name="Morin E."/>
            <person name="Kohler A."/>
            <person name="Barry K."/>
            <person name="LaButti K."/>
            <person name="Morin E."/>
            <person name="Salamov A."/>
            <person name="Lipzen A."/>
            <person name="Mereny Z."/>
            <person name="Hegedus B."/>
            <person name="Baldrian P."/>
            <person name="Stursova M."/>
            <person name="Weitz H."/>
            <person name="Taylor A."/>
            <person name="Grigoriev I.V."/>
            <person name="Nagy L.G."/>
            <person name="Martin F."/>
            <person name="Kauserud H."/>
        </authorList>
    </citation>
    <scope>NUCLEOTIDE SEQUENCE</scope>
    <source>
        <strain evidence="2">CBHHK067</strain>
    </source>
</reference>
<dbReference type="Proteomes" id="UP001221757">
    <property type="component" value="Unassembled WGS sequence"/>
</dbReference>
<comment type="caution">
    <text evidence="2">The sequence shown here is derived from an EMBL/GenBank/DDBJ whole genome shotgun (WGS) entry which is preliminary data.</text>
</comment>
<dbReference type="PROSITE" id="PS50088">
    <property type="entry name" value="ANK_REPEAT"/>
    <property type="match status" value="1"/>
</dbReference>
<sequence>MSSNKSIPQDPSISQESPGPHTQAILFAIASPNIAVLSSLLAQTHSDPKVYPAPPRDRMLYHAASEKQSLALSHLLQLPPASQHDVTSPLLVACADDLECYKALVAVHPHALAFDLGHAGDIFACAVLRGDLAFVRHAAKEPAWNIDPNVSRWFGRPVLEAAAEACDARVLCCLFTECGAVLRGTDAVKAAIRGRRPENLRCLLDHASEGRAAVVDGWPLDDDPELDPERVIWRKRAGWDVPHLHYAVSIGDDEAVRILLEAGADPELRDECGRTAADVSRERGTGLGNRILATLHSRLFWLDSDRPPSRAYYRIDGTFASGLGILGRLGAQSRRFKRATGISDAWPCSPPARLRPVHSPKRPPPSAGAPRVLCPIMDALLKSLIHSSGDLLKVRKFSEFSEAAWTSSGWSKTVAQEVPGTHFQPVRTRTIETRCLALPSPSIIVYLRSLFGPC</sequence>
<dbReference type="InterPro" id="IPR036770">
    <property type="entry name" value="Ankyrin_rpt-contain_sf"/>
</dbReference>
<dbReference type="EMBL" id="JARKIE010000092">
    <property type="protein sequence ID" value="KAJ7686959.1"/>
    <property type="molecule type" value="Genomic_DNA"/>
</dbReference>
<dbReference type="AlphaFoldDB" id="A0AAD7DDQ4"/>
<proteinExistence type="predicted"/>
<evidence type="ECO:0000313" key="3">
    <source>
        <dbReference type="Proteomes" id="UP001221757"/>
    </source>
</evidence>
<evidence type="ECO:0000256" key="1">
    <source>
        <dbReference type="PROSITE-ProRule" id="PRU00023"/>
    </source>
</evidence>
<keyword evidence="1" id="KW-0040">ANK repeat</keyword>
<dbReference type="InterPro" id="IPR002110">
    <property type="entry name" value="Ankyrin_rpt"/>
</dbReference>
<dbReference type="SUPFAM" id="SSF48403">
    <property type="entry name" value="Ankyrin repeat"/>
    <property type="match status" value="1"/>
</dbReference>
<dbReference type="Pfam" id="PF00023">
    <property type="entry name" value="Ank"/>
    <property type="match status" value="1"/>
</dbReference>
<organism evidence="2 3">
    <name type="scientific">Mycena rosella</name>
    <name type="common">Pink bonnet</name>
    <name type="synonym">Agaricus rosellus</name>
    <dbReference type="NCBI Taxonomy" id="1033263"/>
    <lineage>
        <taxon>Eukaryota</taxon>
        <taxon>Fungi</taxon>
        <taxon>Dikarya</taxon>
        <taxon>Basidiomycota</taxon>
        <taxon>Agaricomycotina</taxon>
        <taxon>Agaricomycetes</taxon>
        <taxon>Agaricomycetidae</taxon>
        <taxon>Agaricales</taxon>
        <taxon>Marasmiineae</taxon>
        <taxon>Mycenaceae</taxon>
        <taxon>Mycena</taxon>
    </lineage>
</organism>
<name>A0AAD7DDQ4_MYCRO</name>
<dbReference type="PROSITE" id="PS50297">
    <property type="entry name" value="ANK_REP_REGION"/>
    <property type="match status" value="1"/>
</dbReference>
<protein>
    <recommendedName>
        <fullName evidence="4">Ankyrin</fullName>
    </recommendedName>
</protein>
<gene>
    <name evidence="2" type="ORF">B0H17DRAFT_1136623</name>
</gene>
<keyword evidence="3" id="KW-1185">Reference proteome</keyword>
<accession>A0AAD7DDQ4</accession>
<evidence type="ECO:0008006" key="4">
    <source>
        <dbReference type="Google" id="ProtNLM"/>
    </source>
</evidence>
<evidence type="ECO:0000313" key="2">
    <source>
        <dbReference type="EMBL" id="KAJ7686959.1"/>
    </source>
</evidence>
<dbReference type="Gene3D" id="1.25.40.20">
    <property type="entry name" value="Ankyrin repeat-containing domain"/>
    <property type="match status" value="1"/>
</dbReference>